<comment type="caution">
    <text evidence="2">The sequence shown here is derived from an EMBL/GenBank/DDBJ whole genome shotgun (WGS) entry which is preliminary data.</text>
</comment>
<evidence type="ECO:0000256" key="1">
    <source>
        <dbReference type="SAM" id="MobiDB-lite"/>
    </source>
</evidence>
<dbReference type="Gene3D" id="3.90.1600.10">
    <property type="entry name" value="Palm domain of DNA polymerase"/>
    <property type="match status" value="1"/>
</dbReference>
<gene>
    <name evidence="2" type="ORF">NQ317_018951</name>
</gene>
<dbReference type="Proteomes" id="UP001162164">
    <property type="component" value="Unassembled WGS sequence"/>
</dbReference>
<accession>A0ABQ9IU38</accession>
<dbReference type="PANTHER" id="PTHR33568">
    <property type="entry name" value="DNA POLYMERASE"/>
    <property type="match status" value="1"/>
</dbReference>
<dbReference type="EMBL" id="JAPWTJ010002528">
    <property type="protein sequence ID" value="KAJ8965797.1"/>
    <property type="molecule type" value="Genomic_DNA"/>
</dbReference>
<organism evidence="2 3">
    <name type="scientific">Molorchus minor</name>
    <dbReference type="NCBI Taxonomy" id="1323400"/>
    <lineage>
        <taxon>Eukaryota</taxon>
        <taxon>Metazoa</taxon>
        <taxon>Ecdysozoa</taxon>
        <taxon>Arthropoda</taxon>
        <taxon>Hexapoda</taxon>
        <taxon>Insecta</taxon>
        <taxon>Pterygota</taxon>
        <taxon>Neoptera</taxon>
        <taxon>Endopterygota</taxon>
        <taxon>Coleoptera</taxon>
        <taxon>Polyphaga</taxon>
        <taxon>Cucujiformia</taxon>
        <taxon>Chrysomeloidea</taxon>
        <taxon>Cerambycidae</taxon>
        <taxon>Lamiinae</taxon>
        <taxon>Monochamini</taxon>
        <taxon>Molorchus</taxon>
    </lineage>
</organism>
<keyword evidence="3" id="KW-1185">Reference proteome</keyword>
<dbReference type="InterPro" id="IPR043502">
    <property type="entry name" value="DNA/RNA_pol_sf"/>
</dbReference>
<dbReference type="InterPro" id="IPR023211">
    <property type="entry name" value="DNA_pol_palm_dom_sf"/>
</dbReference>
<reference evidence="2" key="1">
    <citation type="journal article" date="2023" name="Insect Mol. Biol.">
        <title>Genome sequencing provides insights into the evolution of gene families encoding plant cell wall-degrading enzymes in longhorned beetles.</title>
        <authorList>
            <person name="Shin N.R."/>
            <person name="Okamura Y."/>
            <person name="Kirsch R."/>
            <person name="Pauchet Y."/>
        </authorList>
    </citation>
    <scope>NUCLEOTIDE SEQUENCE</scope>
    <source>
        <strain evidence="2">MMC_N1</strain>
    </source>
</reference>
<evidence type="ECO:0008006" key="4">
    <source>
        <dbReference type="Google" id="ProtNLM"/>
    </source>
</evidence>
<name>A0ABQ9IU38_9CUCU</name>
<protein>
    <recommendedName>
        <fullName evidence="4">DNA-directed DNA polymerase</fullName>
    </recommendedName>
</protein>
<proteinExistence type="predicted"/>
<dbReference type="InterPro" id="IPR012337">
    <property type="entry name" value="RNaseH-like_sf"/>
</dbReference>
<dbReference type="SUPFAM" id="SSF53098">
    <property type="entry name" value="Ribonuclease H-like"/>
    <property type="match status" value="1"/>
</dbReference>
<sequence length="724" mass="83896">MENRYGCALAGGLLKHPVFYLCVGSRCEVINRGCDSLRHGIITINNKDNLCLPRAIVVAIAYASNDVEKNKVRRDQGKLQTQRVFQLLKDANLIIPEEGGGIPEIASLQHYFKDKYQIMVFKYGTKGRELIFKGPEAPVKISLLHHEGHYNQLLPVVIIVKPVVYPITTKMHTNVREDVFAVIGHHLVKTKRNMALSKLPKAFGLTELKKGYFPHLFNTAENENYVGNLPDVKYYSPDTMRSEDRTKFLEWYDSHKNDEFNMQKDIVEYCISDVNILTQACIKFRNLFIMDSNVCPFTEAITLPGACNKVYRRNFLKPNTIGIIPKNGYRWRNNQSKIATQWLIWTEKQLGINIIHTAKEKEITLSGFNVDGYCKSTKQVFEFHEKNPALRQVGKDVITSFWGRMGLRENQSKTTIINSNPALFFQMMTDPAIFINNVLPINDKTLIVNWEFRDESYEILPTVNVCLAAYTTTLARLKLYSYLEKLGNRVLYHDTDSVVYISQENDNIDIPLGSMLGEMTNELECYGPNSYITKFVSGGPKLYAYVVHSPSNNEYTEVCKVKGICINHAVSKDVNFNKMRDMILQNDPPVYITSQNIRRSNTYEVFTKQETKIFRTNFTKQKVRMMYEQIHTRSQTIKENVINKHNEKRVEPPDYNIENPVYKIIPENRDKLQPRYRKEIARRQDVIGYKIWKYKKSSYEKKEEKTPASKSMEKTDKRNCMVIE</sequence>
<evidence type="ECO:0000313" key="2">
    <source>
        <dbReference type="EMBL" id="KAJ8965797.1"/>
    </source>
</evidence>
<dbReference type="PANTHER" id="PTHR33568:SF3">
    <property type="entry name" value="DNA-DIRECTED DNA POLYMERASE"/>
    <property type="match status" value="1"/>
</dbReference>
<dbReference type="SUPFAM" id="SSF56672">
    <property type="entry name" value="DNA/RNA polymerases"/>
    <property type="match status" value="1"/>
</dbReference>
<feature type="region of interest" description="Disordered" evidence="1">
    <location>
        <begin position="699"/>
        <end position="724"/>
    </location>
</feature>
<evidence type="ECO:0000313" key="3">
    <source>
        <dbReference type="Proteomes" id="UP001162164"/>
    </source>
</evidence>